<gene>
    <name evidence="2" type="ORF">H5411_05210</name>
</gene>
<dbReference type="EMBL" id="JACJHR010000005">
    <property type="protein sequence ID" value="MBB2498534.1"/>
    <property type="molecule type" value="Genomic_DNA"/>
</dbReference>
<evidence type="ECO:0000313" key="3">
    <source>
        <dbReference type="Proteomes" id="UP000550260"/>
    </source>
</evidence>
<reference evidence="2 3" key="1">
    <citation type="submission" date="2020-08" db="EMBL/GenBank/DDBJ databases">
        <title>Amycolatopsis echigonensis JCM 21831.</title>
        <authorList>
            <person name="Tedsree N."/>
            <person name="Kuncharoen N."/>
            <person name="Likhitwitayawuid K."/>
            <person name="Tanasupawat S."/>
        </authorList>
    </citation>
    <scope>NUCLEOTIDE SEQUENCE [LARGE SCALE GENOMIC DNA]</scope>
    <source>
        <strain evidence="2 3">JCM 21831</strain>
    </source>
</reference>
<evidence type="ECO:0000256" key="1">
    <source>
        <dbReference type="SAM" id="MobiDB-lite"/>
    </source>
</evidence>
<feature type="region of interest" description="Disordered" evidence="1">
    <location>
        <begin position="55"/>
        <end position="79"/>
    </location>
</feature>
<dbReference type="AlphaFoldDB" id="A0A8E1VUI6"/>
<name>A0A8E1VUI6_9PSEU</name>
<comment type="caution">
    <text evidence="2">The sequence shown here is derived from an EMBL/GenBank/DDBJ whole genome shotgun (WGS) entry which is preliminary data.</text>
</comment>
<dbReference type="Proteomes" id="UP000550260">
    <property type="component" value="Unassembled WGS sequence"/>
</dbReference>
<sequence>MIDPEELARGLRSTARNAATTALRKGLEEIEERHGQHVADEVAGRVDVDGVFAGLRETKSSPRGGNDDEPWELKPTTSA</sequence>
<accession>A0A8E1VUI6</accession>
<organism evidence="2 3">
    <name type="scientific">Amycolatopsis echigonensis</name>
    <dbReference type="NCBI Taxonomy" id="2576905"/>
    <lineage>
        <taxon>Bacteria</taxon>
        <taxon>Bacillati</taxon>
        <taxon>Actinomycetota</taxon>
        <taxon>Actinomycetes</taxon>
        <taxon>Pseudonocardiales</taxon>
        <taxon>Pseudonocardiaceae</taxon>
        <taxon>Amycolatopsis</taxon>
    </lineage>
</organism>
<dbReference type="RefSeq" id="WP_183123080.1">
    <property type="nucleotide sequence ID" value="NZ_JACJHR010000005.1"/>
</dbReference>
<evidence type="ECO:0000313" key="2">
    <source>
        <dbReference type="EMBL" id="MBB2498534.1"/>
    </source>
</evidence>
<proteinExistence type="predicted"/>
<protein>
    <submittedName>
        <fullName evidence="2">Uncharacterized protein</fullName>
    </submittedName>
</protein>